<dbReference type="EMBL" id="UYWY01020839">
    <property type="protein sequence ID" value="VDM42702.1"/>
    <property type="molecule type" value="Genomic_DNA"/>
</dbReference>
<proteinExistence type="predicted"/>
<evidence type="ECO:0000313" key="2">
    <source>
        <dbReference type="Proteomes" id="UP000050794"/>
    </source>
</evidence>
<protein>
    <submittedName>
        <fullName evidence="3">Triplex capsid protein 1</fullName>
    </submittedName>
</protein>
<dbReference type="AlphaFoldDB" id="A0A183USA9"/>
<sequence>MVMRFVAQSSPRADFIISPLGVEAMKSAGLAELRADLAVMQEQLKAKRTLFKEAVSILGNVPRHPSRDRVVPSVLGARVKCAYKANADLMCRLEFAVLFDHLLCVAVRLRNQTTYRCTVTCMFVCESAYTPVAESSTAIFDSLEVANCVPARSERTVISACPSGVLIDGTVQLLVECEVVGDANPTMHPSLLAALPSICEVRASFFSFFVPPDVDRLYCENLDINIGGKHFSSNFRLGFAEAERLYQCLHVSFFSRNADVMPSEALKALRRLGGFTDMDFGYWRLSMGDVGTRWQGMAIFCALSDISPLCARCRVFVRREEDLVRLLGKVCDERR</sequence>
<dbReference type="WBParaSite" id="TCNE_0001137901-mRNA-1">
    <property type="protein sequence ID" value="TCNE_0001137901-mRNA-1"/>
    <property type="gene ID" value="TCNE_0001137901"/>
</dbReference>
<organism evidence="2 3">
    <name type="scientific">Toxocara canis</name>
    <name type="common">Canine roundworm</name>
    <dbReference type="NCBI Taxonomy" id="6265"/>
    <lineage>
        <taxon>Eukaryota</taxon>
        <taxon>Metazoa</taxon>
        <taxon>Ecdysozoa</taxon>
        <taxon>Nematoda</taxon>
        <taxon>Chromadorea</taxon>
        <taxon>Rhabditida</taxon>
        <taxon>Spirurina</taxon>
        <taxon>Ascaridomorpha</taxon>
        <taxon>Ascaridoidea</taxon>
        <taxon>Toxocaridae</taxon>
        <taxon>Toxocara</taxon>
    </lineage>
</organism>
<reference evidence="1 2" key="2">
    <citation type="submission" date="2018-11" db="EMBL/GenBank/DDBJ databases">
        <authorList>
            <consortium name="Pathogen Informatics"/>
        </authorList>
    </citation>
    <scope>NUCLEOTIDE SEQUENCE [LARGE SCALE GENOMIC DNA]</scope>
</reference>
<reference evidence="3" key="1">
    <citation type="submission" date="2016-06" db="UniProtKB">
        <authorList>
            <consortium name="WormBaseParasite"/>
        </authorList>
    </citation>
    <scope>IDENTIFICATION</scope>
</reference>
<gene>
    <name evidence="1" type="ORF">TCNE_LOCUS11381</name>
</gene>
<dbReference type="Proteomes" id="UP000050794">
    <property type="component" value="Unassembled WGS sequence"/>
</dbReference>
<evidence type="ECO:0000313" key="3">
    <source>
        <dbReference type="WBParaSite" id="TCNE_0001137901-mRNA-1"/>
    </source>
</evidence>
<accession>A0A183USA9</accession>
<name>A0A183USA9_TOXCA</name>
<evidence type="ECO:0000313" key="1">
    <source>
        <dbReference type="EMBL" id="VDM42702.1"/>
    </source>
</evidence>
<keyword evidence="2" id="KW-1185">Reference proteome</keyword>